<dbReference type="PANTHER" id="PTHR43327:SF10">
    <property type="entry name" value="STOMATIN-LIKE PROTEIN 2, MITOCHONDRIAL"/>
    <property type="match status" value="1"/>
</dbReference>
<feature type="domain" description="Band 7" evidence="4">
    <location>
        <begin position="2"/>
        <end position="77"/>
    </location>
</feature>
<comment type="subcellular location">
    <subcellularLocation>
        <location evidence="1">Mitochondrion</location>
    </subcellularLocation>
</comment>
<proteinExistence type="inferred from homology"/>
<comment type="similarity">
    <text evidence="2">Belongs to the band 7/mec-2 family.</text>
</comment>
<sequence length="220" mass="23481">MRSEVGKISLDTVFREREKLNESIVAAINKAAEPWGLVCLRYEIRDMKMPPKIQEAMQMQVEAERKKRAAILESEGKREAAINVAEGDKKATVLASEATMQEQINRARGEAEAIVAKATARADGIRRVADALGARAGNDAAAFNIAEQYVKAFSNLAKETNTVIVPANAADASSMVAQALSVYKKLAAPSTGAASRTAIDAGRTAIDALRLGDTPPAARD</sequence>
<dbReference type="InterPro" id="IPR032435">
    <property type="entry name" value="STML2-like_C"/>
</dbReference>
<evidence type="ECO:0000256" key="1">
    <source>
        <dbReference type="ARBA" id="ARBA00004173"/>
    </source>
</evidence>
<evidence type="ECO:0000313" key="6">
    <source>
        <dbReference type="Proteomes" id="UP000887566"/>
    </source>
</evidence>
<dbReference type="InterPro" id="IPR001107">
    <property type="entry name" value="Band_7"/>
</dbReference>
<dbReference type="AlphaFoldDB" id="A0A914XDI7"/>
<protein>
    <submittedName>
        <fullName evidence="7">Band 7 domain-containing protein</fullName>
    </submittedName>
</protein>
<dbReference type="InterPro" id="IPR001972">
    <property type="entry name" value="Stomatin_HflK_fam"/>
</dbReference>
<dbReference type="Pfam" id="PF16200">
    <property type="entry name" value="Band_7_C"/>
    <property type="match status" value="1"/>
</dbReference>
<evidence type="ECO:0000259" key="4">
    <source>
        <dbReference type="Pfam" id="PF01145"/>
    </source>
</evidence>
<keyword evidence="3" id="KW-0496">Mitochondrion</keyword>
<dbReference type="GO" id="GO:0016020">
    <property type="term" value="C:membrane"/>
    <property type="evidence" value="ECO:0007669"/>
    <property type="project" value="InterPro"/>
</dbReference>
<evidence type="ECO:0000313" key="7">
    <source>
        <dbReference type="WBParaSite" id="PSAMB.scaffold716size42884.g8289.t1"/>
    </source>
</evidence>
<evidence type="ECO:0000256" key="2">
    <source>
        <dbReference type="ARBA" id="ARBA00008164"/>
    </source>
</evidence>
<keyword evidence="6" id="KW-1185">Reference proteome</keyword>
<dbReference type="GO" id="GO:0007005">
    <property type="term" value="P:mitochondrion organization"/>
    <property type="evidence" value="ECO:0007669"/>
    <property type="project" value="TreeGrafter"/>
</dbReference>
<dbReference type="PANTHER" id="PTHR43327">
    <property type="entry name" value="STOMATIN-LIKE PROTEIN 2, MITOCHONDRIAL"/>
    <property type="match status" value="1"/>
</dbReference>
<name>A0A914XDI7_9BILA</name>
<dbReference type="PRINTS" id="PR00721">
    <property type="entry name" value="STOMATIN"/>
</dbReference>
<dbReference type="Pfam" id="PF01145">
    <property type="entry name" value="Band_7"/>
    <property type="match status" value="1"/>
</dbReference>
<dbReference type="InterPro" id="IPR036013">
    <property type="entry name" value="Band_7/SPFH_dom_sf"/>
</dbReference>
<dbReference type="GO" id="GO:0005739">
    <property type="term" value="C:mitochondrion"/>
    <property type="evidence" value="ECO:0007669"/>
    <property type="project" value="UniProtKB-SubCell"/>
</dbReference>
<organism evidence="6 7">
    <name type="scientific">Plectus sambesii</name>
    <dbReference type="NCBI Taxonomy" id="2011161"/>
    <lineage>
        <taxon>Eukaryota</taxon>
        <taxon>Metazoa</taxon>
        <taxon>Ecdysozoa</taxon>
        <taxon>Nematoda</taxon>
        <taxon>Chromadorea</taxon>
        <taxon>Plectida</taxon>
        <taxon>Plectina</taxon>
        <taxon>Plectoidea</taxon>
        <taxon>Plectidae</taxon>
        <taxon>Plectus</taxon>
    </lineage>
</organism>
<accession>A0A914XDI7</accession>
<dbReference type="SUPFAM" id="SSF117892">
    <property type="entry name" value="Band 7/SPFH domain"/>
    <property type="match status" value="1"/>
</dbReference>
<reference evidence="7" key="1">
    <citation type="submission" date="2022-11" db="UniProtKB">
        <authorList>
            <consortium name="WormBaseParasite"/>
        </authorList>
    </citation>
    <scope>IDENTIFICATION</scope>
</reference>
<dbReference type="Proteomes" id="UP000887566">
    <property type="component" value="Unplaced"/>
</dbReference>
<dbReference type="WBParaSite" id="PSAMB.scaffold716size42884.g8289.t1">
    <property type="protein sequence ID" value="PSAMB.scaffold716size42884.g8289.t1"/>
    <property type="gene ID" value="PSAMB.scaffold716size42884.g8289"/>
</dbReference>
<feature type="domain" description="STML2-like C-terminal extension" evidence="5">
    <location>
        <begin position="126"/>
        <end position="187"/>
    </location>
</feature>
<dbReference type="Gene3D" id="3.30.479.30">
    <property type="entry name" value="Band 7 domain"/>
    <property type="match status" value="1"/>
</dbReference>
<evidence type="ECO:0000259" key="5">
    <source>
        <dbReference type="Pfam" id="PF16200"/>
    </source>
</evidence>
<evidence type="ECO:0000256" key="3">
    <source>
        <dbReference type="ARBA" id="ARBA00023128"/>
    </source>
</evidence>
<dbReference type="InterPro" id="IPR050710">
    <property type="entry name" value="Band7/mec-2_domain"/>
</dbReference>